<dbReference type="AlphaFoldDB" id="A0A0G4I7Z3"/>
<evidence type="ECO:0000256" key="9">
    <source>
        <dbReference type="SAM" id="Phobius"/>
    </source>
</evidence>
<evidence type="ECO:0000256" key="2">
    <source>
        <dbReference type="ARBA" id="ARBA00009749"/>
    </source>
</evidence>
<keyword evidence="5" id="KW-0460">Magnesium</keyword>
<evidence type="ECO:0000259" key="10">
    <source>
        <dbReference type="Pfam" id="PF01769"/>
    </source>
</evidence>
<feature type="transmembrane region" description="Helical" evidence="9">
    <location>
        <begin position="199"/>
        <end position="224"/>
    </location>
</feature>
<comment type="similarity">
    <text evidence="2">Belongs to the SLC41A transporter family.</text>
</comment>
<accession>A0A0G4I7Z3</accession>
<evidence type="ECO:0000256" key="1">
    <source>
        <dbReference type="ARBA" id="ARBA00004141"/>
    </source>
</evidence>
<dbReference type="EMBL" id="CDMZ01005565">
    <property type="protein sequence ID" value="CEM53233.1"/>
    <property type="molecule type" value="Genomic_DNA"/>
</dbReference>
<dbReference type="PANTHER" id="PTHR41394">
    <property type="entry name" value="MAGNESIUM TRANSPORTER MGTE"/>
    <property type="match status" value="1"/>
</dbReference>
<dbReference type="GO" id="GO:0008324">
    <property type="term" value="F:monoatomic cation transmembrane transporter activity"/>
    <property type="evidence" value="ECO:0007669"/>
    <property type="project" value="InterPro"/>
</dbReference>
<dbReference type="VEuPathDB" id="CryptoDB:Cvel_11811"/>
<feature type="domain" description="SLC41A/MgtE integral membrane" evidence="10">
    <location>
        <begin position="128"/>
        <end position="252"/>
    </location>
</feature>
<keyword evidence="3" id="KW-0813">Transport</keyword>
<protein>
    <recommendedName>
        <fullName evidence="10">SLC41A/MgtE integral membrane domain-containing protein</fullName>
    </recommendedName>
</protein>
<name>A0A0G4I7Z3_9ALVE</name>
<comment type="subcellular location">
    <subcellularLocation>
        <location evidence="1">Membrane</location>
        <topology evidence="1">Multi-pass membrane protein</topology>
    </subcellularLocation>
</comment>
<proteinExistence type="inferred from homology"/>
<gene>
    <name evidence="11" type="ORF">Cvel_11811</name>
</gene>
<keyword evidence="7 9" id="KW-0472">Membrane</keyword>
<feature type="transmembrane region" description="Helical" evidence="9">
    <location>
        <begin position="166"/>
        <end position="187"/>
    </location>
</feature>
<dbReference type="PhylomeDB" id="A0A0G4I7Z3"/>
<dbReference type="PANTHER" id="PTHR41394:SF5">
    <property type="entry name" value="SLC41A_MGTE INTEGRAL MEMBRANE DOMAIN-CONTAINING PROTEIN"/>
    <property type="match status" value="1"/>
</dbReference>
<evidence type="ECO:0000256" key="4">
    <source>
        <dbReference type="ARBA" id="ARBA00022692"/>
    </source>
</evidence>
<feature type="transmembrane region" description="Helical" evidence="9">
    <location>
        <begin position="122"/>
        <end position="146"/>
    </location>
</feature>
<evidence type="ECO:0000256" key="7">
    <source>
        <dbReference type="ARBA" id="ARBA00023136"/>
    </source>
</evidence>
<feature type="transmembrane region" description="Helical" evidence="9">
    <location>
        <begin position="89"/>
        <end position="110"/>
    </location>
</feature>
<dbReference type="SUPFAM" id="SSF161093">
    <property type="entry name" value="MgtE membrane domain-like"/>
    <property type="match status" value="1"/>
</dbReference>
<keyword evidence="6 9" id="KW-1133">Transmembrane helix</keyword>
<evidence type="ECO:0000256" key="6">
    <source>
        <dbReference type="ARBA" id="ARBA00022989"/>
    </source>
</evidence>
<evidence type="ECO:0000313" key="11">
    <source>
        <dbReference type="EMBL" id="CEM53233.1"/>
    </source>
</evidence>
<dbReference type="InterPro" id="IPR036739">
    <property type="entry name" value="SLC41_membr_dom_sf"/>
</dbReference>
<evidence type="ECO:0000256" key="3">
    <source>
        <dbReference type="ARBA" id="ARBA00022448"/>
    </source>
</evidence>
<evidence type="ECO:0000256" key="5">
    <source>
        <dbReference type="ARBA" id="ARBA00022842"/>
    </source>
</evidence>
<organism evidence="11">
    <name type="scientific">Chromera velia CCMP2878</name>
    <dbReference type="NCBI Taxonomy" id="1169474"/>
    <lineage>
        <taxon>Eukaryota</taxon>
        <taxon>Sar</taxon>
        <taxon>Alveolata</taxon>
        <taxon>Colpodellida</taxon>
        <taxon>Chromeraceae</taxon>
        <taxon>Chromera</taxon>
    </lineage>
</organism>
<dbReference type="Gene3D" id="1.10.357.20">
    <property type="entry name" value="SLC41 divalent cation transporters, integral membrane domain"/>
    <property type="match status" value="1"/>
</dbReference>
<dbReference type="Pfam" id="PF01769">
    <property type="entry name" value="MgtE"/>
    <property type="match status" value="1"/>
</dbReference>
<sequence>MERIHTTDEAFHGEENESAHLLNSTDTESQVEVHLPTDLGACHKEILALRERLRLSQQLKRSYTLDIRNDATKRPRFEMEGDDASVENFWHRTGWLVGLLIIQSISSFILKAFDSVVLQHEVIVLFLTMLVGAGGNAGSQSTVIIIRALALGHLDPKKKDGAARKYVWWQLCVGIQLALILMVVCAIRVWLFATPFLEVLALSVAMFTIVLTAVLVGTLLPLALFSCNIDPAHAAPAIQVLMDIVGVFLTCSVSFLFINALAPLILPQAGPGSMMQHHAGHSGGHLHGGHGAPPR</sequence>
<dbReference type="InterPro" id="IPR006667">
    <property type="entry name" value="SLC41_membr_dom"/>
</dbReference>
<feature type="region of interest" description="Disordered" evidence="8">
    <location>
        <begin position="275"/>
        <end position="295"/>
    </location>
</feature>
<dbReference type="GO" id="GO:0016020">
    <property type="term" value="C:membrane"/>
    <property type="evidence" value="ECO:0007669"/>
    <property type="project" value="UniProtKB-SubCell"/>
</dbReference>
<keyword evidence="4 9" id="KW-0812">Transmembrane</keyword>
<reference evidence="11" key="1">
    <citation type="submission" date="2014-11" db="EMBL/GenBank/DDBJ databases">
        <authorList>
            <person name="Otto D Thomas"/>
            <person name="Naeem Raeece"/>
        </authorList>
    </citation>
    <scope>NUCLEOTIDE SEQUENCE</scope>
</reference>
<feature type="transmembrane region" description="Helical" evidence="9">
    <location>
        <begin position="244"/>
        <end position="266"/>
    </location>
</feature>
<evidence type="ECO:0000256" key="8">
    <source>
        <dbReference type="SAM" id="MobiDB-lite"/>
    </source>
</evidence>
<feature type="compositionally biased region" description="Gly residues" evidence="8">
    <location>
        <begin position="281"/>
        <end position="295"/>
    </location>
</feature>